<keyword evidence="5 9" id="KW-0812">Transmembrane</keyword>
<evidence type="ECO:0000256" key="3">
    <source>
        <dbReference type="ARBA" id="ARBA00022448"/>
    </source>
</evidence>
<evidence type="ECO:0000256" key="1">
    <source>
        <dbReference type="ARBA" id="ARBA00004554"/>
    </source>
</evidence>
<dbReference type="AlphaFoldDB" id="A0A7L1AIQ2"/>
<dbReference type="PRINTS" id="PR01231">
    <property type="entry name" value="HCO3TRNSPORT"/>
</dbReference>
<evidence type="ECO:0000313" key="14">
    <source>
        <dbReference type="Proteomes" id="UP000579941"/>
    </source>
</evidence>
<evidence type="ECO:0000256" key="8">
    <source>
        <dbReference type="ARBA" id="ARBA00023136"/>
    </source>
</evidence>
<dbReference type="GO" id="GO:0005452">
    <property type="term" value="F:solute:inorganic anion antiporter activity"/>
    <property type="evidence" value="ECO:0007669"/>
    <property type="project" value="InterPro"/>
</dbReference>
<evidence type="ECO:0000256" key="9">
    <source>
        <dbReference type="RuleBase" id="RU362035"/>
    </source>
</evidence>
<feature type="non-terminal residue" evidence="13">
    <location>
        <position position="1"/>
    </location>
</feature>
<keyword evidence="6 9" id="KW-1133">Transmembrane helix</keyword>
<name>A0A7L1AIQ2_GYMTI</name>
<feature type="transmembrane region" description="Helical" evidence="9">
    <location>
        <begin position="341"/>
        <end position="361"/>
    </location>
</feature>
<dbReference type="GO" id="GO:0051453">
    <property type="term" value="P:regulation of intracellular pH"/>
    <property type="evidence" value="ECO:0007669"/>
    <property type="project" value="TreeGrafter"/>
</dbReference>
<dbReference type="InterPro" id="IPR011531">
    <property type="entry name" value="HCO3_transpt-like_TM_dom"/>
</dbReference>
<keyword evidence="7 9" id="KW-0406">Ion transport</keyword>
<feature type="domain" description="Bicarbonate transporter-like transmembrane" evidence="11">
    <location>
        <begin position="310"/>
        <end position="851"/>
    </location>
</feature>
<evidence type="ECO:0000256" key="4">
    <source>
        <dbReference type="ARBA" id="ARBA00022475"/>
    </source>
</evidence>
<evidence type="ECO:0000256" key="7">
    <source>
        <dbReference type="ARBA" id="ARBA00023065"/>
    </source>
</evidence>
<protein>
    <recommendedName>
        <fullName evidence="9">Anion exchange protein</fullName>
    </recommendedName>
</protein>
<dbReference type="EMBL" id="VXAZ01002023">
    <property type="protein sequence ID" value="NXM40470.1"/>
    <property type="molecule type" value="Genomic_DNA"/>
</dbReference>
<sequence>RWIKFEEKVEDGGERWSAPHVPAFPLHSLFQLRTCLQKGTMLLDLDATSFKEIIDKALSGHPKEAELQPALRERLAALLLLQPQHQPTKSLLQLLAELGLSPCRGRKPGCPTRHPPAASSPGQSEPRTQISKTPLKEQLRNRFKKKVLPGAEAAHVAVGEVEFLEKPFAAFIRLRCAVSLGSLAEVSLPSRFLFILLGPPKVKAYHEVGRAMATLLTDELFQRVARQAEHREDLIAGMEAFLDELIVLPPGKWDPSARIPPPSRLPSPRRRTAVDPLDQQPRGNGDMTAAGDRASAGPPRSGEELERTGRLFGGLLRDIRRKAPWYGSDFSDALHPQCLSAVLYIYLATVTNAITFGGMLGDATANVQGVLESFLGTAFAGFVFCLFSGQPLTILSSTGPMFVFERLLFSFSQDHSLDYLEFRLWIGLWVAFFGVVLVATEASHLVRYFTRFTEEGFCALISLIFIYDSLKKMLSLADAFPINWQYRLDNVTSYSCTCNLRRLFNPIFTCLTALHCPPLPSVHHPDKTSTNLTPCHFAGLSRTQCLDRGGHLLGTSCQYVPDVTLISFLLFVGTFLFCTALKRFRNSRYFPVWVRKLVSDFAVILAILASCTVDAVLGLETPKLLVPSELKPTNPARGWIVLPFGANPWWVCLVSAVPAVLVTILIFMDQQITAVILNRREYKLQKGAGFHLDLLCVSLLMVVTSVTGLPWYVSATVISLAHMESLRKESATSAPGEHPEFLGIREQRLTGLAVFILMGVSVFMAPVLKHIPMPVLYGVFLHMGVTALNSIQLMDRVRLLLMPAKHQPDLAYLRHVPLRRVHLFTVIQLLCLALLWVLKSTVAAIIFPVMV</sequence>
<reference evidence="13 14" key="1">
    <citation type="submission" date="2019-09" db="EMBL/GenBank/DDBJ databases">
        <title>Bird 10,000 Genomes (B10K) Project - Family phase.</title>
        <authorList>
            <person name="Zhang G."/>
        </authorList>
    </citation>
    <scope>NUCLEOTIDE SEQUENCE [LARGE SCALE GENOMIC DNA]</scope>
    <source>
        <strain evidence="13">B10K-DU-002-05</strain>
        <tissue evidence="13">Muscle</tissue>
    </source>
</reference>
<dbReference type="InterPro" id="IPR013769">
    <property type="entry name" value="Band3_cytoplasmic_dom"/>
</dbReference>
<feature type="region of interest" description="Disordered" evidence="10">
    <location>
        <begin position="257"/>
        <end position="305"/>
    </location>
</feature>
<dbReference type="Pfam" id="PF00955">
    <property type="entry name" value="HCO3_cotransp"/>
    <property type="match status" value="1"/>
</dbReference>
<proteinExistence type="inferred from homology"/>
<dbReference type="Gene3D" id="1.10.287.570">
    <property type="entry name" value="Helical hairpin bin"/>
    <property type="match status" value="1"/>
</dbReference>
<feature type="transmembrane region" description="Helical" evidence="9">
    <location>
        <begin position="823"/>
        <end position="847"/>
    </location>
</feature>
<comment type="subcellular location">
    <subcellularLocation>
        <location evidence="1">Basolateral cell membrane</location>
        <topology evidence="1">Multi-pass membrane protein</topology>
    </subcellularLocation>
    <subcellularLocation>
        <location evidence="9">Membrane</location>
        <topology evidence="9">Multi-pass membrane protein</topology>
    </subcellularLocation>
</comment>
<feature type="transmembrane region" description="Helical" evidence="9">
    <location>
        <begin position="648"/>
        <end position="668"/>
    </location>
</feature>
<evidence type="ECO:0000256" key="5">
    <source>
        <dbReference type="ARBA" id="ARBA00022692"/>
    </source>
</evidence>
<evidence type="ECO:0000256" key="6">
    <source>
        <dbReference type="ARBA" id="ARBA00022989"/>
    </source>
</evidence>
<feature type="transmembrane region" description="Helical" evidence="9">
    <location>
        <begin position="452"/>
        <end position="470"/>
    </location>
</feature>
<feature type="compositionally biased region" description="Polar residues" evidence="10">
    <location>
        <begin position="120"/>
        <end position="132"/>
    </location>
</feature>
<feature type="non-terminal residue" evidence="13">
    <location>
        <position position="851"/>
    </location>
</feature>
<evidence type="ECO:0000256" key="10">
    <source>
        <dbReference type="SAM" id="MobiDB-lite"/>
    </source>
</evidence>
<evidence type="ECO:0000313" key="13">
    <source>
        <dbReference type="EMBL" id="NXM40470.1"/>
    </source>
</evidence>
<dbReference type="InterPro" id="IPR003024">
    <property type="entry name" value="Na/HCO3_transpt"/>
</dbReference>
<dbReference type="PANTHER" id="PTHR11453">
    <property type="entry name" value="ANION EXCHANGE PROTEIN"/>
    <property type="match status" value="1"/>
</dbReference>
<evidence type="ECO:0000259" key="11">
    <source>
        <dbReference type="Pfam" id="PF00955"/>
    </source>
</evidence>
<feature type="domain" description="Band 3 cytoplasmic" evidence="12">
    <location>
        <begin position="1"/>
        <end position="255"/>
    </location>
</feature>
<dbReference type="Pfam" id="PF07565">
    <property type="entry name" value="Band_3_cyto"/>
    <property type="match status" value="1"/>
</dbReference>
<evidence type="ECO:0000259" key="12">
    <source>
        <dbReference type="Pfam" id="PF07565"/>
    </source>
</evidence>
<keyword evidence="4" id="KW-1003">Cell membrane</keyword>
<evidence type="ECO:0000256" key="2">
    <source>
        <dbReference type="ARBA" id="ARBA00010993"/>
    </source>
</evidence>
<dbReference type="PANTHER" id="PTHR11453:SF52">
    <property type="entry name" value="ANION EXCHANGE PROTEIN 4"/>
    <property type="match status" value="1"/>
</dbReference>
<keyword evidence="14" id="KW-1185">Reference proteome</keyword>
<keyword evidence="8 9" id="KW-0472">Membrane</keyword>
<accession>A0A7L1AIQ2</accession>
<feature type="transmembrane region" description="Helical" evidence="9">
    <location>
        <begin position="601"/>
        <end position="619"/>
    </location>
</feature>
<organism evidence="13 14">
    <name type="scientific">Gymnorhina tibicen</name>
    <name type="common">Australian magpie</name>
    <name type="synonym">Cracticus tibicen</name>
    <dbReference type="NCBI Taxonomy" id="9132"/>
    <lineage>
        <taxon>Eukaryota</taxon>
        <taxon>Metazoa</taxon>
        <taxon>Chordata</taxon>
        <taxon>Craniata</taxon>
        <taxon>Vertebrata</taxon>
        <taxon>Euteleostomi</taxon>
        <taxon>Archelosauria</taxon>
        <taxon>Archosauria</taxon>
        <taxon>Dinosauria</taxon>
        <taxon>Saurischia</taxon>
        <taxon>Theropoda</taxon>
        <taxon>Coelurosauria</taxon>
        <taxon>Aves</taxon>
        <taxon>Neognathae</taxon>
        <taxon>Neoaves</taxon>
        <taxon>Telluraves</taxon>
        <taxon>Australaves</taxon>
        <taxon>Passeriformes</taxon>
        <taxon>Artamidae</taxon>
        <taxon>Gymnorhina</taxon>
    </lineage>
</organism>
<gene>
    <name evidence="13" type="primary">Slc4a4_0</name>
    <name evidence="13" type="ORF">GYMTIB_R12725</name>
</gene>
<feature type="transmembrane region" description="Helical" evidence="9">
    <location>
        <begin position="422"/>
        <end position="440"/>
    </location>
</feature>
<comment type="caution">
    <text evidence="13">The sequence shown here is derived from an EMBL/GenBank/DDBJ whole genome shotgun (WGS) entry which is preliminary data.</text>
</comment>
<feature type="transmembrane region" description="Helical" evidence="9">
    <location>
        <begin position="373"/>
        <end position="402"/>
    </location>
</feature>
<dbReference type="FunFam" id="1.10.287.570:FF:000001">
    <property type="entry name" value="Anion exchange protein"/>
    <property type="match status" value="1"/>
</dbReference>
<dbReference type="GO" id="GO:0016323">
    <property type="term" value="C:basolateral plasma membrane"/>
    <property type="evidence" value="ECO:0007669"/>
    <property type="project" value="UniProtKB-SubCell"/>
</dbReference>
<dbReference type="GO" id="GO:0008509">
    <property type="term" value="F:monoatomic anion transmembrane transporter activity"/>
    <property type="evidence" value="ECO:0007669"/>
    <property type="project" value="InterPro"/>
</dbReference>
<dbReference type="NCBIfam" id="TIGR00834">
    <property type="entry name" value="ae"/>
    <property type="match status" value="1"/>
</dbReference>
<comment type="similarity">
    <text evidence="2 9">Belongs to the anion exchanger (TC 2.A.31) family.</text>
</comment>
<dbReference type="Proteomes" id="UP000579941">
    <property type="component" value="Unassembled WGS sequence"/>
</dbReference>
<feature type="transmembrane region" description="Helical" evidence="9">
    <location>
        <begin position="749"/>
        <end position="768"/>
    </location>
</feature>
<feature type="transmembrane region" description="Helical" evidence="9">
    <location>
        <begin position="689"/>
        <end position="713"/>
    </location>
</feature>
<dbReference type="SUPFAM" id="SSF55804">
    <property type="entry name" value="Phoshotransferase/anion transport protein"/>
    <property type="match status" value="1"/>
</dbReference>
<keyword evidence="3 9" id="KW-0813">Transport</keyword>
<feature type="transmembrane region" description="Helical" evidence="9">
    <location>
        <begin position="563"/>
        <end position="581"/>
    </location>
</feature>
<dbReference type="InterPro" id="IPR003020">
    <property type="entry name" value="HCO3_transpt_euk"/>
</dbReference>
<feature type="transmembrane region" description="Helical" evidence="9">
    <location>
        <begin position="775"/>
        <end position="794"/>
    </location>
</feature>
<feature type="region of interest" description="Disordered" evidence="10">
    <location>
        <begin position="106"/>
        <end position="134"/>
    </location>
</feature>
<dbReference type="PRINTS" id="PR01232">
    <property type="entry name" value="NAHCO3TRSPRT"/>
</dbReference>
<dbReference type="GO" id="GO:0008510">
    <property type="term" value="F:sodium:bicarbonate symporter activity"/>
    <property type="evidence" value="ECO:0007669"/>
    <property type="project" value="TreeGrafter"/>
</dbReference>
<dbReference type="Gene3D" id="3.40.930.10">
    <property type="entry name" value="Mannitol-specific EII, Chain A"/>
    <property type="match status" value="1"/>
</dbReference>
<dbReference type="InterPro" id="IPR016152">
    <property type="entry name" value="PTrfase/Anion_transptr"/>
</dbReference>